<reference evidence="9 10" key="1">
    <citation type="journal article" date="2016" name="Nat. Commun.">
        <title>Extremotolerant tardigrade genome and improved radiotolerance of human cultured cells by tardigrade-unique protein.</title>
        <authorList>
            <person name="Hashimoto T."/>
            <person name="Horikawa D.D."/>
            <person name="Saito Y."/>
            <person name="Kuwahara H."/>
            <person name="Kozuka-Hata H."/>
            <person name="Shin-I T."/>
            <person name="Minakuchi Y."/>
            <person name="Ohishi K."/>
            <person name="Motoyama A."/>
            <person name="Aizu T."/>
            <person name="Enomoto A."/>
            <person name="Kondo K."/>
            <person name="Tanaka S."/>
            <person name="Hara Y."/>
            <person name="Koshikawa S."/>
            <person name="Sagara H."/>
            <person name="Miura T."/>
            <person name="Yokobori S."/>
            <person name="Miyagawa K."/>
            <person name="Suzuki Y."/>
            <person name="Kubo T."/>
            <person name="Oyama M."/>
            <person name="Kohara Y."/>
            <person name="Fujiyama A."/>
            <person name="Arakawa K."/>
            <person name="Katayama T."/>
            <person name="Toyoda A."/>
            <person name="Kunieda T."/>
        </authorList>
    </citation>
    <scope>NUCLEOTIDE SEQUENCE [LARGE SCALE GENOMIC DNA]</scope>
    <source>
        <strain evidence="9 10">YOKOZUNA-1</strain>
    </source>
</reference>
<evidence type="ECO:0000256" key="4">
    <source>
        <dbReference type="ARBA" id="ARBA00023002"/>
    </source>
</evidence>
<dbReference type="InterPro" id="IPR050182">
    <property type="entry name" value="Cytochrome_P450_fam2"/>
</dbReference>
<evidence type="ECO:0000256" key="8">
    <source>
        <dbReference type="RuleBase" id="RU000461"/>
    </source>
</evidence>
<dbReference type="Proteomes" id="UP000186922">
    <property type="component" value="Unassembled WGS sequence"/>
</dbReference>
<dbReference type="GO" id="GO:0005737">
    <property type="term" value="C:cytoplasm"/>
    <property type="evidence" value="ECO:0007669"/>
    <property type="project" value="TreeGrafter"/>
</dbReference>
<dbReference type="Gene3D" id="1.10.630.10">
    <property type="entry name" value="Cytochrome P450"/>
    <property type="match status" value="1"/>
</dbReference>
<name>A0A1D1VKK3_RAMVA</name>
<keyword evidence="5 7" id="KW-0408">Iron</keyword>
<dbReference type="GO" id="GO:0005506">
    <property type="term" value="F:iron ion binding"/>
    <property type="evidence" value="ECO:0007669"/>
    <property type="project" value="InterPro"/>
</dbReference>
<dbReference type="InterPro" id="IPR036396">
    <property type="entry name" value="Cyt_P450_sf"/>
</dbReference>
<organism evidence="9 10">
    <name type="scientific">Ramazzottius varieornatus</name>
    <name type="common">Water bear</name>
    <name type="synonym">Tardigrade</name>
    <dbReference type="NCBI Taxonomy" id="947166"/>
    <lineage>
        <taxon>Eukaryota</taxon>
        <taxon>Metazoa</taxon>
        <taxon>Ecdysozoa</taxon>
        <taxon>Tardigrada</taxon>
        <taxon>Eutardigrada</taxon>
        <taxon>Parachela</taxon>
        <taxon>Hypsibioidea</taxon>
        <taxon>Ramazzottiidae</taxon>
        <taxon>Ramazzottius</taxon>
    </lineage>
</organism>
<comment type="cofactor">
    <cofactor evidence="1 7">
        <name>heme</name>
        <dbReference type="ChEBI" id="CHEBI:30413"/>
    </cofactor>
</comment>
<evidence type="ECO:0000256" key="1">
    <source>
        <dbReference type="ARBA" id="ARBA00001971"/>
    </source>
</evidence>
<keyword evidence="6 8" id="KW-0503">Monooxygenase</keyword>
<dbReference type="InterPro" id="IPR002401">
    <property type="entry name" value="Cyt_P450_E_grp-I"/>
</dbReference>
<dbReference type="AlphaFoldDB" id="A0A1D1VKK3"/>
<evidence type="ECO:0000313" key="10">
    <source>
        <dbReference type="Proteomes" id="UP000186922"/>
    </source>
</evidence>
<dbReference type="EMBL" id="BDGG01000008">
    <property type="protein sequence ID" value="GAV02155.1"/>
    <property type="molecule type" value="Genomic_DNA"/>
</dbReference>
<feature type="binding site" description="axial binding residue" evidence="7">
    <location>
        <position position="437"/>
    </location>
    <ligand>
        <name>heme</name>
        <dbReference type="ChEBI" id="CHEBI:30413"/>
    </ligand>
    <ligandPart>
        <name>Fe</name>
        <dbReference type="ChEBI" id="CHEBI:18248"/>
    </ligandPart>
</feature>
<dbReference type="SUPFAM" id="SSF48264">
    <property type="entry name" value="Cytochrome P450"/>
    <property type="match status" value="1"/>
</dbReference>
<dbReference type="InterPro" id="IPR001128">
    <property type="entry name" value="Cyt_P450"/>
</dbReference>
<sequence length="494" mass="56478">MFFVYLTAACAIFFLFKKYLLFLWSRGVGEFPPGPWPVPVIGNSLQLDRKKPWETFEKWTLHYGKIFSVLLGDKPTIVVSDLQLIKRAFKDDRFTGRPDSIWQVLNMDIDRGIVLSQGEAWKENRKFTLHALRDLGFGTSATQDNIQEEARKLLRLLKKSNASPMECRMPFATAASNVISRVLFGNVFDMEDENLKKFVGCTAENFCASARTGLIGLVPWVQYSPPYRGELQALRNRVTTEITQTQELLDAHRKSFNPETPRDYIDAFLVAQKTVHKKAYRFTDWDLVCNISDIHAASTETTATFLLWAMIYMIRFPMVQRKAQMEIDKVVGPHSAITFADRENLPYVEAVVHEVFRSSNYGPFLLPHATIENADFEGFVLPIGTQVIANAWHVHRDAALWKEPEEFDPERFILPDGQLDKSLLNNVIVFSVGKRVCPGEILARMEILVFLGSILQQFTIRSEQEDVVPSLERVNGLALTPHPYRCRFIPRGPE</sequence>
<dbReference type="PROSITE" id="PS00086">
    <property type="entry name" value="CYTOCHROME_P450"/>
    <property type="match status" value="1"/>
</dbReference>
<dbReference type="GO" id="GO:0006805">
    <property type="term" value="P:xenobiotic metabolic process"/>
    <property type="evidence" value="ECO:0007669"/>
    <property type="project" value="TreeGrafter"/>
</dbReference>
<dbReference type="PANTHER" id="PTHR24300">
    <property type="entry name" value="CYTOCHROME P450 508A4-RELATED"/>
    <property type="match status" value="1"/>
</dbReference>
<gene>
    <name evidence="9" type="primary">RvY_12755-1</name>
    <name evidence="9" type="synonym">RvY_12755.1</name>
    <name evidence="9" type="ORF">RvY_12755</name>
</gene>
<keyword evidence="7 8" id="KW-0349">Heme</keyword>
<evidence type="ECO:0000256" key="3">
    <source>
        <dbReference type="ARBA" id="ARBA00022723"/>
    </source>
</evidence>
<proteinExistence type="inferred from homology"/>
<comment type="caution">
    <text evidence="9">The sequence shown here is derived from an EMBL/GenBank/DDBJ whole genome shotgun (WGS) entry which is preliminary data.</text>
</comment>
<dbReference type="OrthoDB" id="1055148at2759"/>
<evidence type="ECO:0000256" key="6">
    <source>
        <dbReference type="ARBA" id="ARBA00023033"/>
    </source>
</evidence>
<evidence type="ECO:0000313" key="9">
    <source>
        <dbReference type="EMBL" id="GAV02155.1"/>
    </source>
</evidence>
<dbReference type="GO" id="GO:0016712">
    <property type="term" value="F:oxidoreductase activity, acting on paired donors, with incorporation or reduction of molecular oxygen, reduced flavin or flavoprotein as one donor, and incorporation of one atom of oxygen"/>
    <property type="evidence" value="ECO:0007669"/>
    <property type="project" value="TreeGrafter"/>
</dbReference>
<keyword evidence="10" id="KW-1185">Reference proteome</keyword>
<dbReference type="PANTHER" id="PTHR24300:SF375">
    <property type="entry name" value="CYTOCHROME P450 FAMILY"/>
    <property type="match status" value="1"/>
</dbReference>
<evidence type="ECO:0000256" key="5">
    <source>
        <dbReference type="ARBA" id="ARBA00023004"/>
    </source>
</evidence>
<comment type="similarity">
    <text evidence="2 8">Belongs to the cytochrome P450 family.</text>
</comment>
<dbReference type="InterPro" id="IPR017972">
    <property type="entry name" value="Cyt_P450_CS"/>
</dbReference>
<evidence type="ECO:0008006" key="11">
    <source>
        <dbReference type="Google" id="ProtNLM"/>
    </source>
</evidence>
<dbReference type="PRINTS" id="PR00385">
    <property type="entry name" value="P450"/>
</dbReference>
<keyword evidence="3 7" id="KW-0479">Metal-binding</keyword>
<accession>A0A1D1VKK3</accession>
<protein>
    <recommendedName>
        <fullName evidence="11">Cytochrome P450</fullName>
    </recommendedName>
</protein>
<dbReference type="STRING" id="947166.A0A1D1VKK3"/>
<dbReference type="GO" id="GO:0020037">
    <property type="term" value="F:heme binding"/>
    <property type="evidence" value="ECO:0007669"/>
    <property type="project" value="InterPro"/>
</dbReference>
<dbReference type="Pfam" id="PF00067">
    <property type="entry name" value="p450"/>
    <property type="match status" value="1"/>
</dbReference>
<dbReference type="PRINTS" id="PR00463">
    <property type="entry name" value="EP450I"/>
</dbReference>
<dbReference type="FunFam" id="1.10.630.10:FF:000036">
    <property type="entry name" value="CYtochrome P450 family"/>
    <property type="match status" value="1"/>
</dbReference>
<evidence type="ECO:0000256" key="2">
    <source>
        <dbReference type="ARBA" id="ARBA00010617"/>
    </source>
</evidence>
<evidence type="ECO:0000256" key="7">
    <source>
        <dbReference type="PIRSR" id="PIRSR602401-1"/>
    </source>
</evidence>
<keyword evidence="4 8" id="KW-0560">Oxidoreductase</keyword>
<dbReference type="GO" id="GO:0006082">
    <property type="term" value="P:organic acid metabolic process"/>
    <property type="evidence" value="ECO:0007669"/>
    <property type="project" value="TreeGrafter"/>
</dbReference>